<gene>
    <name evidence="12" type="ORF">soil367_09095</name>
</gene>
<evidence type="ECO:0000256" key="6">
    <source>
        <dbReference type="ARBA" id="ARBA00022692"/>
    </source>
</evidence>
<keyword evidence="9 10" id="KW-0472">Membrane</keyword>
<dbReference type="KEGG" id="hmi:soil367_09095"/>
<evidence type="ECO:0000256" key="1">
    <source>
        <dbReference type="ARBA" id="ARBA00004377"/>
    </source>
</evidence>
<dbReference type="Proteomes" id="UP000298049">
    <property type="component" value="Chromosome"/>
</dbReference>
<evidence type="ECO:0000313" key="13">
    <source>
        <dbReference type="Proteomes" id="UP000298049"/>
    </source>
</evidence>
<dbReference type="Gene3D" id="3.30.1360.100">
    <property type="entry name" value="General secretion pathway protein M, EpsM"/>
    <property type="match status" value="1"/>
</dbReference>
<evidence type="ECO:0000313" key="12">
    <source>
        <dbReference type="EMBL" id="QCF26071.1"/>
    </source>
</evidence>
<keyword evidence="13" id="KW-1185">Reference proteome</keyword>
<dbReference type="OrthoDB" id="6624834at2"/>
<dbReference type="PIRSF" id="PIRSF006291">
    <property type="entry name" value="GspM"/>
    <property type="match status" value="1"/>
</dbReference>
<comment type="subcellular location">
    <subcellularLocation>
        <location evidence="1">Cell inner membrane</location>
        <topology evidence="1">Single-pass membrane protein</topology>
    </subcellularLocation>
</comment>
<keyword evidence="3 10" id="KW-0813">Transport</keyword>
<evidence type="ECO:0000256" key="4">
    <source>
        <dbReference type="ARBA" id="ARBA00022475"/>
    </source>
</evidence>
<reference evidence="12 13" key="1">
    <citation type="submission" date="2018-07" db="EMBL/GenBank/DDBJ databases">
        <title>Marsedoiliclastica nanhaica gen. nov. sp. nov., a novel marine hydrocarbonoclastic bacterium isolated from an in-situ enriched hydrocarbon-degrading consortium in deep-sea sediment.</title>
        <authorList>
            <person name="Dong C."/>
            <person name="Ma T."/>
            <person name="Liu R."/>
            <person name="Shao Z."/>
        </authorList>
    </citation>
    <scope>NUCLEOTIDE SEQUENCE [LARGE SCALE GENOMIC DNA]</scope>
    <source>
        <strain evidence="13">soil36-7</strain>
    </source>
</reference>
<evidence type="ECO:0000256" key="11">
    <source>
        <dbReference type="SAM" id="Phobius"/>
    </source>
</evidence>
<keyword evidence="5 10" id="KW-0997">Cell inner membrane</keyword>
<dbReference type="RefSeq" id="WP_136548793.1">
    <property type="nucleotide sequence ID" value="NZ_CP031093.1"/>
</dbReference>
<dbReference type="InterPro" id="IPR007690">
    <property type="entry name" value="T2SS_GspM"/>
</dbReference>
<keyword evidence="7 10" id="KW-0653">Protein transport</keyword>
<evidence type="ECO:0000256" key="3">
    <source>
        <dbReference type="ARBA" id="ARBA00022448"/>
    </source>
</evidence>
<comment type="similarity">
    <text evidence="2 10">Belongs to the GSP M family.</text>
</comment>
<organism evidence="12 13">
    <name type="scientific">Hydrocarboniclastica marina</name>
    <dbReference type="NCBI Taxonomy" id="2259620"/>
    <lineage>
        <taxon>Bacteria</taxon>
        <taxon>Pseudomonadati</taxon>
        <taxon>Pseudomonadota</taxon>
        <taxon>Gammaproteobacteria</taxon>
        <taxon>Alteromonadales</taxon>
        <taxon>Alteromonadaceae</taxon>
        <taxon>Hydrocarboniclastica</taxon>
    </lineage>
</organism>
<dbReference type="AlphaFoldDB" id="A0A4P7XGF1"/>
<evidence type="ECO:0000256" key="2">
    <source>
        <dbReference type="ARBA" id="ARBA00010637"/>
    </source>
</evidence>
<dbReference type="Pfam" id="PF04612">
    <property type="entry name" value="T2SSM"/>
    <property type="match status" value="1"/>
</dbReference>
<feature type="transmembrane region" description="Helical" evidence="11">
    <location>
        <begin position="28"/>
        <end position="46"/>
    </location>
</feature>
<accession>A0A4P7XGF1</accession>
<evidence type="ECO:0000256" key="10">
    <source>
        <dbReference type="PIRNR" id="PIRNR006291"/>
    </source>
</evidence>
<evidence type="ECO:0000256" key="5">
    <source>
        <dbReference type="ARBA" id="ARBA00022519"/>
    </source>
</evidence>
<dbReference type="InterPro" id="IPR023229">
    <property type="entry name" value="T2SS_M_periplasmic_sf"/>
</dbReference>
<evidence type="ECO:0000256" key="7">
    <source>
        <dbReference type="ARBA" id="ARBA00022927"/>
    </source>
</evidence>
<sequence>MLKSLMRSPALQKLSSAYDHLPRRDQRAVQLLAVALAIVVVIFLIWRPAHQYSEDAEARAKAAAEAAAWLEVNLEQARQLVSSGQNSPAQRVDDSRSLMSTVTVSAQEAGLSLQRFEPSGEDKMRIWLDNSAFDDVARWLETLAEQYGIVVDQAAIDRAGEPGRVNVRITLSS</sequence>
<dbReference type="GO" id="GO:0015628">
    <property type="term" value="P:protein secretion by the type II secretion system"/>
    <property type="evidence" value="ECO:0007669"/>
    <property type="project" value="InterPro"/>
</dbReference>
<dbReference type="EMBL" id="CP031093">
    <property type="protein sequence ID" value="QCF26071.1"/>
    <property type="molecule type" value="Genomic_DNA"/>
</dbReference>
<proteinExistence type="inferred from homology"/>
<protein>
    <recommendedName>
        <fullName evidence="10">Type II secretion system protein M</fullName>
        <shortName evidence="10">T2SS protein M</shortName>
    </recommendedName>
    <alternativeName>
        <fullName evidence="10">General secretion pathway protein M</fullName>
    </alternativeName>
</protein>
<comment type="function">
    <text evidence="10">Inner membrane component of the type II secretion system required for the energy-dependent secretion of extracellular factors such as proteases and toxins from the periplasm.</text>
</comment>
<name>A0A4P7XGF1_9ALTE</name>
<evidence type="ECO:0000256" key="8">
    <source>
        <dbReference type="ARBA" id="ARBA00022989"/>
    </source>
</evidence>
<dbReference type="GO" id="GO:0015627">
    <property type="term" value="C:type II protein secretion system complex"/>
    <property type="evidence" value="ECO:0007669"/>
    <property type="project" value="InterPro"/>
</dbReference>
<keyword evidence="6 11" id="KW-0812">Transmembrane</keyword>
<evidence type="ECO:0000256" key="9">
    <source>
        <dbReference type="ARBA" id="ARBA00023136"/>
    </source>
</evidence>
<dbReference type="GO" id="GO:0005886">
    <property type="term" value="C:plasma membrane"/>
    <property type="evidence" value="ECO:0007669"/>
    <property type="project" value="UniProtKB-SubCell"/>
</dbReference>
<dbReference type="SUPFAM" id="SSF103054">
    <property type="entry name" value="General secretion pathway protein M, EpsM"/>
    <property type="match status" value="1"/>
</dbReference>
<keyword evidence="4 10" id="KW-1003">Cell membrane</keyword>
<keyword evidence="8 11" id="KW-1133">Transmembrane helix</keyword>